<keyword evidence="5 14" id="KW-0812">Transmembrane</keyword>
<keyword evidence="7 12" id="KW-0863">Zinc-finger</keyword>
<comment type="catalytic activity">
    <reaction evidence="1">
        <text>S-ubiquitinyl-[E2 ubiquitin-conjugating enzyme]-L-cysteine + [acceptor protein]-L-lysine = [E2 ubiquitin-conjugating enzyme]-L-cysteine + N(6)-ubiquitinyl-[acceptor protein]-L-lysine.</text>
        <dbReference type="EC" id="2.3.2.27"/>
    </reaction>
</comment>
<comment type="subcellular location">
    <subcellularLocation>
        <location evidence="2">Membrane</location>
        <topology evidence="2">Multi-pass membrane protein</topology>
    </subcellularLocation>
</comment>
<feature type="region of interest" description="Disordered" evidence="13">
    <location>
        <begin position="14"/>
        <end position="34"/>
    </location>
</feature>
<feature type="transmembrane region" description="Helical" evidence="14">
    <location>
        <begin position="71"/>
        <end position="90"/>
    </location>
</feature>
<dbReference type="SMART" id="SM00184">
    <property type="entry name" value="RING"/>
    <property type="match status" value="1"/>
</dbReference>
<evidence type="ECO:0000256" key="2">
    <source>
        <dbReference type="ARBA" id="ARBA00004141"/>
    </source>
</evidence>
<evidence type="ECO:0000256" key="9">
    <source>
        <dbReference type="ARBA" id="ARBA00022833"/>
    </source>
</evidence>
<evidence type="ECO:0000256" key="12">
    <source>
        <dbReference type="PROSITE-ProRule" id="PRU00175"/>
    </source>
</evidence>
<keyword evidence="9" id="KW-0862">Zinc</keyword>
<dbReference type="PANTHER" id="PTHR45977">
    <property type="entry name" value="TARGET OF ERK KINASE MPK-1"/>
    <property type="match status" value="1"/>
</dbReference>
<reference evidence="16" key="1">
    <citation type="submission" date="2024-03" db="EMBL/GenBank/DDBJ databases">
        <authorList>
            <consortium name="ELIXIR-Norway"/>
            <consortium name="Elixir Norway"/>
        </authorList>
    </citation>
    <scope>NUCLEOTIDE SEQUENCE</scope>
</reference>
<keyword evidence="6" id="KW-0479">Metal-binding</keyword>
<evidence type="ECO:0000256" key="14">
    <source>
        <dbReference type="SAM" id="Phobius"/>
    </source>
</evidence>
<dbReference type="EC" id="2.3.2.27" evidence="3"/>
<keyword evidence="10 14" id="KW-1133">Transmembrane helix</keyword>
<evidence type="ECO:0000313" key="16">
    <source>
        <dbReference type="EMBL" id="CAK9878570.1"/>
    </source>
</evidence>
<evidence type="ECO:0000256" key="11">
    <source>
        <dbReference type="ARBA" id="ARBA00023136"/>
    </source>
</evidence>
<evidence type="ECO:0000313" key="17">
    <source>
        <dbReference type="Proteomes" id="UP001497522"/>
    </source>
</evidence>
<keyword evidence="8" id="KW-0833">Ubl conjugation pathway</keyword>
<feature type="compositionally biased region" description="Basic and acidic residues" evidence="13">
    <location>
        <begin position="14"/>
        <end position="25"/>
    </location>
</feature>
<evidence type="ECO:0000256" key="8">
    <source>
        <dbReference type="ARBA" id="ARBA00022786"/>
    </source>
</evidence>
<dbReference type="InterPro" id="IPR001841">
    <property type="entry name" value="Znf_RING"/>
</dbReference>
<sequence>MSFGFRGSRGDLETGLHNLMPDRRNSSSSSSSSNMRFHGTGRAFNASPMAFLVTVLLLLMIVNSQQMSPNFLLWAGMGVFLIASSLRLYAICHQLQAQAQAAAAAASTGGLVGHPELRLRMNPLLSFATRAQLQGLRLQLALLDREFDDLDYDALRALDADNPPGVSAMSDMEINRLPVRNYKAAPVLPTPHSQLRQSYGLSFYQPFVLQKSNDEGEKLRLDDELTCSICLEQVKDGELVRSLPCVHQFHSMCIDQWLKQQATCPVCKFRLGTSQPQAPNASGATYTV</sequence>
<evidence type="ECO:0000256" key="13">
    <source>
        <dbReference type="SAM" id="MobiDB-lite"/>
    </source>
</evidence>
<dbReference type="SUPFAM" id="SSF57850">
    <property type="entry name" value="RING/U-box"/>
    <property type="match status" value="1"/>
</dbReference>
<dbReference type="Pfam" id="PF13639">
    <property type="entry name" value="zf-RING_2"/>
    <property type="match status" value="1"/>
</dbReference>
<feature type="domain" description="RING-type" evidence="15">
    <location>
        <begin position="227"/>
        <end position="268"/>
    </location>
</feature>
<organism evidence="16 17">
    <name type="scientific">Sphagnum jensenii</name>
    <dbReference type="NCBI Taxonomy" id="128206"/>
    <lineage>
        <taxon>Eukaryota</taxon>
        <taxon>Viridiplantae</taxon>
        <taxon>Streptophyta</taxon>
        <taxon>Embryophyta</taxon>
        <taxon>Bryophyta</taxon>
        <taxon>Sphagnophytina</taxon>
        <taxon>Sphagnopsida</taxon>
        <taxon>Sphagnales</taxon>
        <taxon>Sphagnaceae</taxon>
        <taxon>Sphagnum</taxon>
    </lineage>
</organism>
<dbReference type="PROSITE" id="PS50089">
    <property type="entry name" value="ZF_RING_2"/>
    <property type="match status" value="1"/>
</dbReference>
<name>A0ABP1BSM9_9BRYO</name>
<dbReference type="PANTHER" id="PTHR45977:SF4">
    <property type="entry name" value="RING-TYPE DOMAIN-CONTAINING PROTEIN"/>
    <property type="match status" value="1"/>
</dbReference>
<dbReference type="Gene3D" id="3.30.40.10">
    <property type="entry name" value="Zinc/RING finger domain, C3HC4 (zinc finger)"/>
    <property type="match status" value="1"/>
</dbReference>
<keyword evidence="17" id="KW-1185">Reference proteome</keyword>
<evidence type="ECO:0000256" key="1">
    <source>
        <dbReference type="ARBA" id="ARBA00000900"/>
    </source>
</evidence>
<evidence type="ECO:0000256" key="5">
    <source>
        <dbReference type="ARBA" id="ARBA00022692"/>
    </source>
</evidence>
<accession>A0ABP1BSM9</accession>
<feature type="transmembrane region" description="Helical" evidence="14">
    <location>
        <begin position="43"/>
        <end position="62"/>
    </location>
</feature>
<evidence type="ECO:0000256" key="7">
    <source>
        <dbReference type="ARBA" id="ARBA00022771"/>
    </source>
</evidence>
<dbReference type="Proteomes" id="UP001497522">
    <property type="component" value="Chromosome 6"/>
</dbReference>
<evidence type="ECO:0000256" key="10">
    <source>
        <dbReference type="ARBA" id="ARBA00022989"/>
    </source>
</evidence>
<gene>
    <name evidence="16" type="ORF">CSSPJE1EN2_LOCUS20356</name>
</gene>
<evidence type="ECO:0000256" key="4">
    <source>
        <dbReference type="ARBA" id="ARBA00022679"/>
    </source>
</evidence>
<proteinExistence type="predicted"/>
<keyword evidence="11 14" id="KW-0472">Membrane</keyword>
<evidence type="ECO:0000259" key="15">
    <source>
        <dbReference type="PROSITE" id="PS50089"/>
    </source>
</evidence>
<evidence type="ECO:0000256" key="3">
    <source>
        <dbReference type="ARBA" id="ARBA00012483"/>
    </source>
</evidence>
<evidence type="ECO:0000256" key="6">
    <source>
        <dbReference type="ARBA" id="ARBA00022723"/>
    </source>
</evidence>
<dbReference type="CDD" id="cd16454">
    <property type="entry name" value="RING-H2_PA-TM-RING"/>
    <property type="match status" value="1"/>
</dbReference>
<keyword evidence="4" id="KW-0808">Transferase</keyword>
<protein>
    <recommendedName>
        <fullName evidence="3">RING-type E3 ubiquitin transferase</fullName>
        <ecNumber evidence="3">2.3.2.27</ecNumber>
    </recommendedName>
</protein>
<dbReference type="EMBL" id="OZ023707">
    <property type="protein sequence ID" value="CAK9878570.1"/>
    <property type="molecule type" value="Genomic_DNA"/>
</dbReference>
<dbReference type="InterPro" id="IPR013083">
    <property type="entry name" value="Znf_RING/FYVE/PHD"/>
</dbReference>